<evidence type="ECO:0000313" key="4">
    <source>
        <dbReference type="Proteomes" id="UP000070198"/>
    </source>
</evidence>
<evidence type="ECO:0000313" key="3">
    <source>
        <dbReference type="EMBL" id="KXU09430.1"/>
    </source>
</evidence>
<keyword evidence="1" id="KW-0472">Membrane</keyword>
<keyword evidence="1" id="KW-1133">Transmembrane helix</keyword>
<reference evidence="4 5" key="1">
    <citation type="submission" date="2016-01" db="EMBL/GenBank/DDBJ databases">
        <title>Highly variable Streptococcus oralis are common among viridans streptococci isolated from primates.</title>
        <authorList>
            <person name="Denapaite D."/>
            <person name="Rieger M."/>
            <person name="Koendgen S."/>
            <person name="Brueckner R."/>
            <person name="Ochigava I."/>
            <person name="Kappeler P."/>
            <person name="Maetz-Rensing K."/>
            <person name="Leendertz F."/>
            <person name="Hakenbeck R."/>
        </authorList>
    </citation>
    <scope>NUCLEOTIDE SEQUENCE [LARGE SCALE GENOMIC DNA]</scope>
    <source>
        <strain evidence="2 4">DD02</strain>
        <strain evidence="3 5">DD03</strain>
    </source>
</reference>
<organism evidence="3 5">
    <name type="scientific">Streptococcus gallolyticus</name>
    <dbReference type="NCBI Taxonomy" id="315405"/>
    <lineage>
        <taxon>Bacteria</taxon>
        <taxon>Bacillati</taxon>
        <taxon>Bacillota</taxon>
        <taxon>Bacilli</taxon>
        <taxon>Lactobacillales</taxon>
        <taxon>Streptococcaceae</taxon>
        <taxon>Streptococcus</taxon>
    </lineage>
</organism>
<keyword evidence="1" id="KW-0812">Transmembrane</keyword>
<accession>A0A139R3I6</accession>
<evidence type="ECO:0000256" key="1">
    <source>
        <dbReference type="SAM" id="Phobius"/>
    </source>
</evidence>
<gene>
    <name evidence="2" type="ORF">SGADD02_01322</name>
    <name evidence="3" type="ORF">SGADD03_00835</name>
</gene>
<protein>
    <recommendedName>
        <fullName evidence="6">Phage holin</fullName>
    </recommendedName>
</protein>
<sequence length="87" mass="9060">MTVILIAATVVAPIISALVNVVKEQFGLNGKLVSGLAILIGVLVGIAYAFTIVHGQYAEYCWGGLIAGLSAIGYYEIAFKKGGSDEK</sequence>
<proteinExistence type="predicted"/>
<dbReference type="EMBL" id="LQOF01000288">
    <property type="protein sequence ID" value="KXT67686.1"/>
    <property type="molecule type" value="Genomic_DNA"/>
</dbReference>
<dbReference type="PATRIC" id="fig|315405.11.peg.1570"/>
<feature type="transmembrane region" description="Helical" evidence="1">
    <location>
        <begin position="33"/>
        <end position="53"/>
    </location>
</feature>
<dbReference type="Proteomes" id="UP000071927">
    <property type="component" value="Unassembled WGS sequence"/>
</dbReference>
<evidence type="ECO:0000313" key="2">
    <source>
        <dbReference type="EMBL" id="KXT67686.1"/>
    </source>
</evidence>
<evidence type="ECO:0000313" key="5">
    <source>
        <dbReference type="Proteomes" id="UP000071927"/>
    </source>
</evidence>
<dbReference type="AlphaFoldDB" id="A0A139R3I6"/>
<comment type="caution">
    <text evidence="3">The sequence shown here is derived from an EMBL/GenBank/DDBJ whole genome shotgun (WGS) entry which is preliminary data.</text>
</comment>
<dbReference type="Proteomes" id="UP000070198">
    <property type="component" value="Unassembled WGS sequence"/>
</dbReference>
<dbReference type="EMBL" id="LQXV01000149">
    <property type="protein sequence ID" value="KXU09430.1"/>
    <property type="molecule type" value="Genomic_DNA"/>
</dbReference>
<feature type="transmembrane region" description="Helical" evidence="1">
    <location>
        <begin position="60"/>
        <end position="77"/>
    </location>
</feature>
<dbReference type="RefSeq" id="WP_061458824.1">
    <property type="nucleotide sequence ID" value="NZ_KQ968748.1"/>
</dbReference>
<evidence type="ECO:0008006" key="6">
    <source>
        <dbReference type="Google" id="ProtNLM"/>
    </source>
</evidence>
<name>A0A139R3I6_9STRE</name>